<sequence length="90" mass="9358">MASAAGSEISASTPLLGEDLLTSAIRRMPSLLKADFAPLNPGADAMAFFNSAIGTIRDFTSSKTPSIIEESTFSEGALKLFFISGIQAVS</sequence>
<accession>A0A6J5ZKK3</accession>
<dbReference type="AlphaFoldDB" id="A0A6J5ZKK3"/>
<evidence type="ECO:0000313" key="1">
    <source>
        <dbReference type="EMBL" id="CAB4341968.1"/>
    </source>
</evidence>
<gene>
    <name evidence="1" type="ORF">UFOPK4171_00832</name>
</gene>
<organism evidence="1">
    <name type="scientific">freshwater metagenome</name>
    <dbReference type="NCBI Taxonomy" id="449393"/>
    <lineage>
        <taxon>unclassified sequences</taxon>
        <taxon>metagenomes</taxon>
        <taxon>ecological metagenomes</taxon>
    </lineage>
</organism>
<proteinExistence type="predicted"/>
<reference evidence="1" key="1">
    <citation type="submission" date="2020-05" db="EMBL/GenBank/DDBJ databases">
        <authorList>
            <person name="Chiriac C."/>
            <person name="Salcher M."/>
            <person name="Ghai R."/>
            <person name="Kavagutti S V."/>
        </authorList>
    </citation>
    <scope>NUCLEOTIDE SEQUENCE</scope>
</reference>
<protein>
    <submittedName>
        <fullName evidence="1">Unannotated protein</fullName>
    </submittedName>
</protein>
<dbReference type="EMBL" id="CAESAM010000087">
    <property type="protein sequence ID" value="CAB4341968.1"/>
    <property type="molecule type" value="Genomic_DNA"/>
</dbReference>
<name>A0A6J5ZKK3_9ZZZZ</name>